<dbReference type="InterPro" id="IPR050596">
    <property type="entry name" value="AspAT/PAT-like"/>
</dbReference>
<reference evidence="8" key="1">
    <citation type="submission" date="2023-05" db="EMBL/GenBank/DDBJ databases">
        <title>Cataloging the Phylogenetic Diversity of Human Bladder Bacteria.</title>
        <authorList>
            <person name="Du J."/>
        </authorList>
    </citation>
    <scope>NUCLEOTIDE SEQUENCE</scope>
    <source>
        <strain evidence="8">UMB1231</strain>
    </source>
</reference>
<dbReference type="PROSITE" id="PS00105">
    <property type="entry name" value="AA_TRANSFER_CLASS_1"/>
    <property type="match status" value="1"/>
</dbReference>
<dbReference type="Gene3D" id="3.40.640.10">
    <property type="entry name" value="Type I PLP-dependent aspartate aminotransferase-like (Major domain)"/>
    <property type="match status" value="1"/>
</dbReference>
<accession>A0AAJ1Q3G4</accession>
<sequence>MGEFQLNKNLAKASQSPIRAFDDQISNIPDLIRLTIGEPDFDTPDFIKEAAIQAIQATDNGYSHSRGLIALRKAIQAFLKRHFGLDYSIDQEIIVTNGATEGIFACLMACLNPGDQVLVPSPYYGAYKTQISVVGGELIPIDLSKQSMKLTPDLLESAIKAHPKARLLIFNHPVNPTGQAYSAQEVQALAQVIKTHQLLVIADEIYSFLNFDQAPVSLAQFIPNQTLLVNGASKSHAMTGWRMGFVCGPQVLIQEVFKVHQACVTAASTQSQYAALAAYTQGDQVIASMRQSYQTRRDYLVAALTDAGYEVSSPRGAFYLFIKVPTSYQGDDYQFCLDLAHQAGVGLIPGSCFGQAGKGYCRLSYAASMDLLQQAVQRMTAFKKNK</sequence>
<evidence type="ECO:0000313" key="9">
    <source>
        <dbReference type="Proteomes" id="UP001229251"/>
    </source>
</evidence>
<dbReference type="RefSeq" id="WP_016648790.1">
    <property type="nucleotide sequence ID" value="NZ_JASOOE010000004.1"/>
</dbReference>
<dbReference type="AlphaFoldDB" id="A0AAJ1Q3G4"/>
<feature type="domain" description="Aminotransferase class I/classII large" evidence="7">
    <location>
        <begin position="30"/>
        <end position="378"/>
    </location>
</feature>
<evidence type="ECO:0000256" key="3">
    <source>
        <dbReference type="ARBA" id="ARBA00022576"/>
    </source>
</evidence>
<name>A0AAJ1Q3G4_9LACT</name>
<dbReference type="SUPFAM" id="SSF53383">
    <property type="entry name" value="PLP-dependent transferases"/>
    <property type="match status" value="1"/>
</dbReference>
<evidence type="ECO:0000259" key="7">
    <source>
        <dbReference type="Pfam" id="PF00155"/>
    </source>
</evidence>
<dbReference type="PANTHER" id="PTHR46383:SF4">
    <property type="entry name" value="AMINOTRANSFERASE"/>
    <property type="match status" value="1"/>
</dbReference>
<organism evidence="8 9">
    <name type="scientific">Facklamia hominis</name>
    <dbReference type="NCBI Taxonomy" id="178214"/>
    <lineage>
        <taxon>Bacteria</taxon>
        <taxon>Bacillati</taxon>
        <taxon>Bacillota</taxon>
        <taxon>Bacilli</taxon>
        <taxon>Lactobacillales</taxon>
        <taxon>Aerococcaceae</taxon>
        <taxon>Facklamia</taxon>
    </lineage>
</organism>
<evidence type="ECO:0000313" key="8">
    <source>
        <dbReference type="EMBL" id="MDK7186952.1"/>
    </source>
</evidence>
<dbReference type="GO" id="GO:0030170">
    <property type="term" value="F:pyridoxal phosphate binding"/>
    <property type="evidence" value="ECO:0007669"/>
    <property type="project" value="InterPro"/>
</dbReference>
<dbReference type="Pfam" id="PF00155">
    <property type="entry name" value="Aminotran_1_2"/>
    <property type="match status" value="1"/>
</dbReference>
<dbReference type="Gene3D" id="3.90.1150.10">
    <property type="entry name" value="Aspartate Aminotransferase, domain 1"/>
    <property type="match status" value="1"/>
</dbReference>
<keyword evidence="3 6" id="KW-0032">Aminotransferase</keyword>
<dbReference type="InterPro" id="IPR015424">
    <property type="entry name" value="PyrdxlP-dep_Trfase"/>
</dbReference>
<comment type="cofactor">
    <cofactor evidence="1 6">
        <name>pyridoxal 5'-phosphate</name>
        <dbReference type="ChEBI" id="CHEBI:597326"/>
    </cofactor>
</comment>
<dbReference type="EMBL" id="JASOOE010000004">
    <property type="protein sequence ID" value="MDK7186952.1"/>
    <property type="molecule type" value="Genomic_DNA"/>
</dbReference>
<dbReference type="InterPro" id="IPR015421">
    <property type="entry name" value="PyrdxlP-dep_Trfase_major"/>
</dbReference>
<keyword evidence="5" id="KW-0663">Pyridoxal phosphate</keyword>
<dbReference type="GO" id="GO:0006520">
    <property type="term" value="P:amino acid metabolic process"/>
    <property type="evidence" value="ECO:0007669"/>
    <property type="project" value="InterPro"/>
</dbReference>
<evidence type="ECO:0000256" key="4">
    <source>
        <dbReference type="ARBA" id="ARBA00022679"/>
    </source>
</evidence>
<evidence type="ECO:0000256" key="2">
    <source>
        <dbReference type="ARBA" id="ARBA00007441"/>
    </source>
</evidence>
<dbReference type="InterPro" id="IPR004838">
    <property type="entry name" value="NHTrfase_class1_PyrdxlP-BS"/>
</dbReference>
<dbReference type="CDD" id="cd00609">
    <property type="entry name" value="AAT_like"/>
    <property type="match status" value="1"/>
</dbReference>
<evidence type="ECO:0000256" key="6">
    <source>
        <dbReference type="RuleBase" id="RU000481"/>
    </source>
</evidence>
<comment type="caution">
    <text evidence="8">The sequence shown here is derived from an EMBL/GenBank/DDBJ whole genome shotgun (WGS) entry which is preliminary data.</text>
</comment>
<dbReference type="GO" id="GO:0008483">
    <property type="term" value="F:transaminase activity"/>
    <property type="evidence" value="ECO:0007669"/>
    <property type="project" value="UniProtKB-KW"/>
</dbReference>
<gene>
    <name evidence="8" type="ORF">QP433_03055</name>
</gene>
<dbReference type="InterPro" id="IPR004839">
    <property type="entry name" value="Aminotransferase_I/II_large"/>
</dbReference>
<dbReference type="EC" id="2.6.1.-" evidence="6"/>
<dbReference type="PANTHER" id="PTHR46383">
    <property type="entry name" value="ASPARTATE AMINOTRANSFERASE"/>
    <property type="match status" value="1"/>
</dbReference>
<evidence type="ECO:0000256" key="1">
    <source>
        <dbReference type="ARBA" id="ARBA00001933"/>
    </source>
</evidence>
<protein>
    <recommendedName>
        <fullName evidence="6">Aminotransferase</fullName>
        <ecNumber evidence="6">2.6.1.-</ecNumber>
    </recommendedName>
</protein>
<dbReference type="InterPro" id="IPR015422">
    <property type="entry name" value="PyrdxlP-dep_Trfase_small"/>
</dbReference>
<dbReference type="Proteomes" id="UP001229251">
    <property type="component" value="Unassembled WGS sequence"/>
</dbReference>
<evidence type="ECO:0000256" key="5">
    <source>
        <dbReference type="ARBA" id="ARBA00022898"/>
    </source>
</evidence>
<keyword evidence="4 6" id="KW-0808">Transferase</keyword>
<proteinExistence type="inferred from homology"/>
<comment type="similarity">
    <text evidence="2 6">Belongs to the class-I pyridoxal-phosphate-dependent aminotransferase family.</text>
</comment>